<evidence type="ECO:0000256" key="4">
    <source>
        <dbReference type="ARBA" id="ARBA00022660"/>
    </source>
</evidence>
<dbReference type="GO" id="GO:0006979">
    <property type="term" value="P:response to oxidative stress"/>
    <property type="evidence" value="ECO:0007669"/>
    <property type="project" value="TreeGrafter"/>
</dbReference>
<evidence type="ECO:0000256" key="1">
    <source>
        <dbReference type="ARBA" id="ARBA00004443"/>
    </source>
</evidence>
<evidence type="ECO:0000313" key="9">
    <source>
        <dbReference type="EMBL" id="PGH03906.1"/>
    </source>
</evidence>
<keyword evidence="7" id="KW-0496">Mitochondrion</keyword>
<reference evidence="9 10" key="1">
    <citation type="submission" date="2017-10" db="EMBL/GenBank/DDBJ databases">
        <title>Comparative genomics in systemic dimorphic fungi from Ajellomycetaceae.</title>
        <authorList>
            <person name="Munoz J.F."/>
            <person name="Mcewen J.G."/>
            <person name="Clay O.K."/>
            <person name="Cuomo C.A."/>
        </authorList>
    </citation>
    <scope>NUCLEOTIDE SEQUENCE [LARGE SCALE GENOMIC DNA]</scope>
    <source>
        <strain evidence="9 10">UAMH7299</strain>
    </source>
</reference>
<dbReference type="PANTHER" id="PTHR12964">
    <property type="entry name" value="NADH-UBIQUINONE OXIDOREDUCTASE B14 SUBUNIT"/>
    <property type="match status" value="1"/>
</dbReference>
<keyword evidence="10" id="KW-1185">Reference proteome</keyword>
<keyword evidence="4" id="KW-0679">Respiratory chain</keyword>
<dbReference type="OrthoDB" id="14535at2759"/>
<gene>
    <name evidence="9" type="ORF">AJ80_08608</name>
</gene>
<evidence type="ECO:0000313" key="10">
    <source>
        <dbReference type="Proteomes" id="UP000224634"/>
    </source>
</evidence>
<dbReference type="STRING" id="1447883.A0A2B7X4C1"/>
<keyword evidence="3" id="KW-0813">Transport</keyword>
<dbReference type="AlphaFoldDB" id="A0A2B7X4C1"/>
<dbReference type="Proteomes" id="UP000224634">
    <property type="component" value="Unassembled WGS sequence"/>
</dbReference>
<proteinExistence type="inferred from homology"/>
<dbReference type="GO" id="GO:0005743">
    <property type="term" value="C:mitochondrial inner membrane"/>
    <property type="evidence" value="ECO:0007669"/>
    <property type="project" value="UniProtKB-SubCell"/>
</dbReference>
<evidence type="ECO:0000256" key="8">
    <source>
        <dbReference type="ARBA" id="ARBA00023136"/>
    </source>
</evidence>
<sequence>MYSLNLPVSAIRTKIRQEFERHRYVNQLPVVDVLLFQSHAEYQETLNFWKQLSQVMKYFRPEEDPKARLPKNFMSGFMEGRN</sequence>
<keyword evidence="6" id="KW-0249">Electron transport</keyword>
<evidence type="ECO:0008006" key="11">
    <source>
        <dbReference type="Google" id="ProtNLM"/>
    </source>
</evidence>
<evidence type="ECO:0000256" key="5">
    <source>
        <dbReference type="ARBA" id="ARBA00022792"/>
    </source>
</evidence>
<comment type="similarity">
    <text evidence="2">Belongs to the complex I LYR family.</text>
</comment>
<evidence type="ECO:0000256" key="3">
    <source>
        <dbReference type="ARBA" id="ARBA00022448"/>
    </source>
</evidence>
<dbReference type="PANTHER" id="PTHR12964:SF0">
    <property type="entry name" value="NADH DEHYDROGENASE [UBIQUINONE] 1 ALPHA SUBCOMPLEX SUBUNIT 6"/>
    <property type="match status" value="1"/>
</dbReference>
<accession>A0A2B7X4C1</accession>
<evidence type="ECO:0000256" key="2">
    <source>
        <dbReference type="ARBA" id="ARBA00009508"/>
    </source>
</evidence>
<organism evidence="9 10">
    <name type="scientific">Polytolypa hystricis (strain UAMH7299)</name>
    <dbReference type="NCBI Taxonomy" id="1447883"/>
    <lineage>
        <taxon>Eukaryota</taxon>
        <taxon>Fungi</taxon>
        <taxon>Dikarya</taxon>
        <taxon>Ascomycota</taxon>
        <taxon>Pezizomycotina</taxon>
        <taxon>Eurotiomycetes</taxon>
        <taxon>Eurotiomycetidae</taxon>
        <taxon>Onygenales</taxon>
        <taxon>Onygenales incertae sedis</taxon>
        <taxon>Polytolypa</taxon>
    </lineage>
</organism>
<name>A0A2B7X4C1_POLH7</name>
<keyword evidence="8" id="KW-0472">Membrane</keyword>
<comment type="caution">
    <text evidence="9">The sequence shown here is derived from an EMBL/GenBank/DDBJ whole genome shotgun (WGS) entry which is preliminary data.</text>
</comment>
<evidence type="ECO:0000256" key="7">
    <source>
        <dbReference type="ARBA" id="ARBA00023128"/>
    </source>
</evidence>
<protein>
    <recommendedName>
        <fullName evidence="11">NADH-ubiquinone oxidoreductase 14.8 kDa subunit</fullName>
    </recommendedName>
</protein>
<keyword evidence="5" id="KW-0999">Mitochondrion inner membrane</keyword>
<dbReference type="InterPro" id="IPR016488">
    <property type="entry name" value="NADH_Ub_cplx-1_asu_su-6"/>
</dbReference>
<dbReference type="EMBL" id="PDNA01000205">
    <property type="protein sequence ID" value="PGH03906.1"/>
    <property type="molecule type" value="Genomic_DNA"/>
</dbReference>
<evidence type="ECO:0000256" key="6">
    <source>
        <dbReference type="ARBA" id="ARBA00022982"/>
    </source>
</evidence>
<comment type="subcellular location">
    <subcellularLocation>
        <location evidence="1">Mitochondrion inner membrane</location>
        <topology evidence="1">Peripheral membrane protein</topology>
        <orientation evidence="1">Matrix side</orientation>
    </subcellularLocation>
</comment>